<evidence type="ECO:0000313" key="2">
    <source>
        <dbReference type="EMBL" id="GFY45463.1"/>
    </source>
</evidence>
<reference evidence="2" key="1">
    <citation type="submission" date="2020-08" db="EMBL/GenBank/DDBJ databases">
        <title>Multicomponent nature underlies the extraordinary mechanical properties of spider dragline silk.</title>
        <authorList>
            <person name="Kono N."/>
            <person name="Nakamura H."/>
            <person name="Mori M."/>
            <person name="Yoshida Y."/>
            <person name="Ohtoshi R."/>
            <person name="Malay A.D."/>
            <person name="Moran D.A.P."/>
            <person name="Tomita M."/>
            <person name="Numata K."/>
            <person name="Arakawa K."/>
        </authorList>
    </citation>
    <scope>NUCLEOTIDE SEQUENCE</scope>
</reference>
<comment type="caution">
    <text evidence="2">The sequence shown here is derived from an EMBL/GenBank/DDBJ whole genome shotgun (WGS) entry which is preliminary data.</text>
</comment>
<organism evidence="2 3">
    <name type="scientific">Trichonephila inaurata madagascariensis</name>
    <dbReference type="NCBI Taxonomy" id="2747483"/>
    <lineage>
        <taxon>Eukaryota</taxon>
        <taxon>Metazoa</taxon>
        <taxon>Ecdysozoa</taxon>
        <taxon>Arthropoda</taxon>
        <taxon>Chelicerata</taxon>
        <taxon>Arachnida</taxon>
        <taxon>Araneae</taxon>
        <taxon>Araneomorphae</taxon>
        <taxon>Entelegynae</taxon>
        <taxon>Araneoidea</taxon>
        <taxon>Nephilidae</taxon>
        <taxon>Trichonephila</taxon>
        <taxon>Trichonephila inaurata</taxon>
    </lineage>
</organism>
<feature type="region of interest" description="Disordered" evidence="1">
    <location>
        <begin position="1"/>
        <end position="31"/>
    </location>
</feature>
<dbReference type="Proteomes" id="UP000886998">
    <property type="component" value="Unassembled WGS sequence"/>
</dbReference>
<proteinExistence type="predicted"/>
<protein>
    <submittedName>
        <fullName evidence="2">Uncharacterized protein</fullName>
    </submittedName>
</protein>
<gene>
    <name evidence="2" type="ORF">TNIN_124301</name>
</gene>
<accession>A0A8X6X1X4</accession>
<name>A0A8X6X1X4_9ARAC</name>
<sequence length="125" mass="13652">MFNKSPQSENFTSHSPYKSPNCYNTDRTTSYNNDRIGTTKAFNDQQLTDMPSAGAGRVMLGDDDGVERAGQATLRRVSLVPGQTSPHSSLPTPVEAAVETVGSIVQVDPESMIKNVLRRVSEYDD</sequence>
<dbReference type="AlphaFoldDB" id="A0A8X6X1X4"/>
<evidence type="ECO:0000313" key="3">
    <source>
        <dbReference type="Proteomes" id="UP000886998"/>
    </source>
</evidence>
<evidence type="ECO:0000256" key="1">
    <source>
        <dbReference type="SAM" id="MobiDB-lite"/>
    </source>
</evidence>
<keyword evidence="3" id="KW-1185">Reference proteome</keyword>
<dbReference type="EMBL" id="BMAV01004880">
    <property type="protein sequence ID" value="GFY45463.1"/>
    <property type="molecule type" value="Genomic_DNA"/>
</dbReference>